<accession>A0ABY2A7P6</accession>
<evidence type="ECO:0000256" key="10">
    <source>
        <dbReference type="ARBA" id="ARBA00023136"/>
    </source>
</evidence>
<feature type="transmembrane region" description="Helical" evidence="13">
    <location>
        <begin position="94"/>
        <end position="113"/>
    </location>
</feature>
<comment type="caution">
    <text evidence="15">The sequence shown here is derived from an EMBL/GenBank/DDBJ whole genome shotgun (WGS) entry which is preliminary data.</text>
</comment>
<dbReference type="InterPro" id="IPR050083">
    <property type="entry name" value="HtpX_protease"/>
</dbReference>
<keyword evidence="3 11" id="KW-0645">Protease</keyword>
<proteinExistence type="inferred from homology"/>
<dbReference type="Pfam" id="PF01435">
    <property type="entry name" value="Peptidase_M48"/>
    <property type="match status" value="1"/>
</dbReference>
<feature type="transmembrane region" description="Helical" evidence="13">
    <location>
        <begin position="266"/>
        <end position="285"/>
    </location>
</feature>
<evidence type="ECO:0000256" key="12">
    <source>
        <dbReference type="SAM" id="MobiDB-lite"/>
    </source>
</evidence>
<keyword evidence="16" id="KW-1185">Reference proteome</keyword>
<gene>
    <name evidence="15" type="ORF">E0H58_17250</name>
</gene>
<evidence type="ECO:0000256" key="6">
    <source>
        <dbReference type="ARBA" id="ARBA00022801"/>
    </source>
</evidence>
<keyword evidence="6 11" id="KW-0378">Hydrolase</keyword>
<dbReference type="Proteomes" id="UP000292385">
    <property type="component" value="Unassembled WGS sequence"/>
</dbReference>
<evidence type="ECO:0000256" key="2">
    <source>
        <dbReference type="ARBA" id="ARBA00022475"/>
    </source>
</evidence>
<dbReference type="PANTHER" id="PTHR43221">
    <property type="entry name" value="PROTEASE HTPX"/>
    <property type="match status" value="1"/>
</dbReference>
<keyword evidence="8 13" id="KW-1133">Transmembrane helix</keyword>
<evidence type="ECO:0000256" key="8">
    <source>
        <dbReference type="ARBA" id="ARBA00022989"/>
    </source>
</evidence>
<evidence type="ECO:0000256" key="4">
    <source>
        <dbReference type="ARBA" id="ARBA00022692"/>
    </source>
</evidence>
<organism evidence="15 16">
    <name type="scientific">Kribbella speibonae</name>
    <dbReference type="NCBI Taxonomy" id="1572660"/>
    <lineage>
        <taxon>Bacteria</taxon>
        <taxon>Bacillati</taxon>
        <taxon>Actinomycetota</taxon>
        <taxon>Actinomycetes</taxon>
        <taxon>Propionibacteriales</taxon>
        <taxon>Kribbellaceae</taxon>
        <taxon>Kribbella</taxon>
    </lineage>
</organism>
<feature type="compositionally biased region" description="Basic and acidic residues" evidence="12">
    <location>
        <begin position="1"/>
        <end position="10"/>
    </location>
</feature>
<keyword evidence="10 13" id="KW-0472">Membrane</keyword>
<evidence type="ECO:0000256" key="5">
    <source>
        <dbReference type="ARBA" id="ARBA00022723"/>
    </source>
</evidence>
<dbReference type="InterPro" id="IPR001915">
    <property type="entry name" value="Peptidase_M48"/>
</dbReference>
<protein>
    <submittedName>
        <fullName evidence="15">Peptidase</fullName>
    </submittedName>
</protein>
<evidence type="ECO:0000256" key="11">
    <source>
        <dbReference type="RuleBase" id="RU003983"/>
    </source>
</evidence>
<evidence type="ECO:0000256" key="3">
    <source>
        <dbReference type="ARBA" id="ARBA00022670"/>
    </source>
</evidence>
<dbReference type="Gene3D" id="3.30.2010.10">
    <property type="entry name" value="Metalloproteases ('zincins'), catalytic domain"/>
    <property type="match status" value="1"/>
</dbReference>
<keyword evidence="4 13" id="KW-0812">Transmembrane</keyword>
<comment type="similarity">
    <text evidence="11">Belongs to the peptidase M48 family.</text>
</comment>
<evidence type="ECO:0000256" key="1">
    <source>
        <dbReference type="ARBA" id="ARBA00004651"/>
    </source>
</evidence>
<evidence type="ECO:0000259" key="14">
    <source>
        <dbReference type="Pfam" id="PF01435"/>
    </source>
</evidence>
<keyword evidence="9 11" id="KW-0482">Metalloprotease</keyword>
<name>A0ABY2A7P6_9ACTN</name>
<keyword evidence="2" id="KW-1003">Cell membrane</keyword>
<comment type="cofactor">
    <cofactor evidence="11">
        <name>Zn(2+)</name>
        <dbReference type="ChEBI" id="CHEBI:29105"/>
    </cofactor>
    <text evidence="11">Binds 1 zinc ion per subunit.</text>
</comment>
<evidence type="ECO:0000313" key="16">
    <source>
        <dbReference type="Proteomes" id="UP000292385"/>
    </source>
</evidence>
<evidence type="ECO:0000256" key="13">
    <source>
        <dbReference type="SAM" id="Phobius"/>
    </source>
</evidence>
<sequence>MNSPDDRDRPGSFSPDDWESAAQSGPAGPAPNAPDDVPGSFGSGDPAPAGGQLPRAFAFSTHSAAELLLGIPWAIWSLAVVSTVSSWIFDGFAVVLIVTLWVLSGLLIVVPATEKYIARYLCRLRWPTMLEQQKLDVAWRAVCARAGVDPSYHKLWVEESDSVNGISVAGRSVAVTRWALNNLPPRQLQAVLAHELGHHSGGHPWATLVVFWYAQPARLMVAAFQALVRLSAQIPAVGCLIVAFFLFFIIGLAFQSMVWGSSGGGWGWTLYAIVPFVVPIPLAWISRRSELIADRVAADLGYARETIAFFYDLQSQGEDVARRAAGWRGALYATHPPIADRIRALEIHVQGTAS</sequence>
<feature type="domain" description="Peptidase M48" evidence="14">
    <location>
        <begin position="152"/>
        <end position="346"/>
    </location>
</feature>
<comment type="subcellular location">
    <subcellularLocation>
        <location evidence="1">Cell membrane</location>
        <topology evidence="1">Multi-pass membrane protein</topology>
    </subcellularLocation>
</comment>
<feature type="region of interest" description="Disordered" evidence="12">
    <location>
        <begin position="1"/>
        <end position="45"/>
    </location>
</feature>
<keyword evidence="5" id="KW-0479">Metal-binding</keyword>
<feature type="transmembrane region" description="Helical" evidence="13">
    <location>
        <begin position="67"/>
        <end position="88"/>
    </location>
</feature>
<evidence type="ECO:0000256" key="7">
    <source>
        <dbReference type="ARBA" id="ARBA00022833"/>
    </source>
</evidence>
<evidence type="ECO:0000256" key="9">
    <source>
        <dbReference type="ARBA" id="ARBA00023049"/>
    </source>
</evidence>
<dbReference type="PANTHER" id="PTHR43221:SF1">
    <property type="entry name" value="PROTEASE HTPX"/>
    <property type="match status" value="1"/>
</dbReference>
<feature type="transmembrane region" description="Helical" evidence="13">
    <location>
        <begin position="234"/>
        <end position="254"/>
    </location>
</feature>
<dbReference type="EMBL" id="SJJY01000003">
    <property type="protein sequence ID" value="TCC23520.1"/>
    <property type="molecule type" value="Genomic_DNA"/>
</dbReference>
<keyword evidence="7 11" id="KW-0862">Zinc</keyword>
<evidence type="ECO:0000313" key="15">
    <source>
        <dbReference type="EMBL" id="TCC23520.1"/>
    </source>
</evidence>
<reference evidence="15 16" key="1">
    <citation type="submission" date="2019-02" db="EMBL/GenBank/DDBJ databases">
        <title>Kribbella capetownensis sp. nov. and Kribbella speibonae sp. nov., isolated from soil.</title>
        <authorList>
            <person name="Curtis S.M."/>
            <person name="Norton I."/>
            <person name="Everest G.J."/>
            <person name="Meyers P.R."/>
        </authorList>
    </citation>
    <scope>NUCLEOTIDE SEQUENCE [LARGE SCALE GENOMIC DNA]</scope>
    <source>
        <strain evidence="15 16">SK5</strain>
    </source>
</reference>